<dbReference type="InterPro" id="IPR004610">
    <property type="entry name" value="RecJ"/>
</dbReference>
<evidence type="ECO:0000259" key="7">
    <source>
        <dbReference type="Pfam" id="PF01368"/>
    </source>
</evidence>
<feature type="coiled-coil region" evidence="6">
    <location>
        <begin position="337"/>
        <end position="369"/>
    </location>
</feature>
<gene>
    <name evidence="10" type="primary">recJ</name>
    <name evidence="10" type="ORF">HW532_03050</name>
</gene>
<dbReference type="InterPro" id="IPR041122">
    <property type="entry name" value="RecJ_OB"/>
</dbReference>
<evidence type="ECO:0000256" key="2">
    <source>
        <dbReference type="ARBA" id="ARBA00019841"/>
    </source>
</evidence>
<dbReference type="InterPro" id="IPR003156">
    <property type="entry name" value="DHHA1_dom"/>
</dbReference>
<evidence type="ECO:0000256" key="4">
    <source>
        <dbReference type="ARBA" id="ARBA00022801"/>
    </source>
</evidence>
<feature type="domain" description="DDH" evidence="7">
    <location>
        <begin position="99"/>
        <end position="257"/>
    </location>
</feature>
<feature type="domain" description="DHHA1" evidence="8">
    <location>
        <begin position="379"/>
        <end position="474"/>
    </location>
</feature>
<keyword evidence="5 10" id="KW-0269">Exonuclease</keyword>
<dbReference type="EMBL" id="CP058214">
    <property type="protein sequence ID" value="QPC41778.1"/>
    <property type="molecule type" value="Genomic_DNA"/>
</dbReference>
<reference evidence="10 11" key="1">
    <citation type="submission" date="2020-06" db="EMBL/GenBank/DDBJ databases">
        <title>Genome sequence of 2 isolates from Red Sea Mangroves.</title>
        <authorList>
            <person name="Sefrji F."/>
            <person name="Michoud G."/>
            <person name="Merlino G."/>
            <person name="Daffonchio D."/>
        </authorList>
    </citation>
    <scope>NUCLEOTIDE SEQUENCE [LARGE SCALE GENOMIC DNA]</scope>
    <source>
        <strain evidence="10 11">R1DC25</strain>
    </source>
</reference>
<protein>
    <recommendedName>
        <fullName evidence="2">Single-stranded-DNA-specific exonuclease RecJ</fullName>
    </recommendedName>
</protein>
<keyword evidence="4" id="KW-0378">Hydrolase</keyword>
<dbReference type="Gene3D" id="3.90.1640.30">
    <property type="match status" value="1"/>
</dbReference>
<dbReference type="GO" id="GO:0003676">
    <property type="term" value="F:nucleic acid binding"/>
    <property type="evidence" value="ECO:0007669"/>
    <property type="project" value="InterPro"/>
</dbReference>
<accession>A0A7S8C1S6</accession>
<dbReference type="PANTHER" id="PTHR30255:SF2">
    <property type="entry name" value="SINGLE-STRANDED-DNA-SPECIFIC EXONUCLEASE RECJ"/>
    <property type="match status" value="1"/>
</dbReference>
<evidence type="ECO:0000259" key="8">
    <source>
        <dbReference type="Pfam" id="PF02272"/>
    </source>
</evidence>
<dbReference type="Proteomes" id="UP000593594">
    <property type="component" value="Chromosome"/>
</dbReference>
<evidence type="ECO:0000256" key="6">
    <source>
        <dbReference type="SAM" id="Coils"/>
    </source>
</evidence>
<evidence type="ECO:0000259" key="9">
    <source>
        <dbReference type="Pfam" id="PF17768"/>
    </source>
</evidence>
<dbReference type="PANTHER" id="PTHR30255">
    <property type="entry name" value="SINGLE-STRANDED-DNA-SPECIFIC EXONUCLEASE RECJ"/>
    <property type="match status" value="1"/>
</dbReference>
<keyword evidence="11" id="KW-1185">Reference proteome</keyword>
<comment type="similarity">
    <text evidence="1">Belongs to the RecJ family.</text>
</comment>
<dbReference type="NCBIfam" id="TIGR00644">
    <property type="entry name" value="recJ"/>
    <property type="match status" value="1"/>
</dbReference>
<dbReference type="InterPro" id="IPR038763">
    <property type="entry name" value="DHH_sf"/>
</dbReference>
<evidence type="ECO:0000256" key="1">
    <source>
        <dbReference type="ARBA" id="ARBA00005915"/>
    </source>
</evidence>
<dbReference type="Gene3D" id="3.10.310.30">
    <property type="match status" value="1"/>
</dbReference>
<dbReference type="KEGG" id="kmn:HW532_03050"/>
<proteinExistence type="inferred from homology"/>
<dbReference type="InterPro" id="IPR051673">
    <property type="entry name" value="SSDNA_exonuclease_RecJ"/>
</dbReference>
<dbReference type="GO" id="GO:0006310">
    <property type="term" value="P:DNA recombination"/>
    <property type="evidence" value="ECO:0007669"/>
    <property type="project" value="InterPro"/>
</dbReference>
<feature type="domain" description="RecJ OB" evidence="9">
    <location>
        <begin position="488"/>
        <end position="597"/>
    </location>
</feature>
<name>A0A7S8C1S6_9HYPH</name>
<evidence type="ECO:0000256" key="3">
    <source>
        <dbReference type="ARBA" id="ARBA00022722"/>
    </source>
</evidence>
<organism evidence="10 11">
    <name type="scientific">Kaustia mangrovi</name>
    <dbReference type="NCBI Taxonomy" id="2593653"/>
    <lineage>
        <taxon>Bacteria</taxon>
        <taxon>Pseudomonadati</taxon>
        <taxon>Pseudomonadota</taxon>
        <taxon>Alphaproteobacteria</taxon>
        <taxon>Hyphomicrobiales</taxon>
        <taxon>Parvibaculaceae</taxon>
        <taxon>Kaustia</taxon>
    </lineage>
</organism>
<dbReference type="InterPro" id="IPR001667">
    <property type="entry name" value="DDH_dom"/>
</dbReference>
<keyword evidence="3" id="KW-0540">Nuclease</keyword>
<dbReference type="Pfam" id="PF17768">
    <property type="entry name" value="RecJ_OB"/>
    <property type="match status" value="1"/>
</dbReference>
<evidence type="ECO:0000313" key="10">
    <source>
        <dbReference type="EMBL" id="QPC41778.1"/>
    </source>
</evidence>
<dbReference type="GO" id="GO:0006281">
    <property type="term" value="P:DNA repair"/>
    <property type="evidence" value="ECO:0007669"/>
    <property type="project" value="InterPro"/>
</dbReference>
<dbReference type="Pfam" id="PF01368">
    <property type="entry name" value="DHH"/>
    <property type="match status" value="1"/>
</dbReference>
<dbReference type="GO" id="GO:0008409">
    <property type="term" value="F:5'-3' exonuclease activity"/>
    <property type="evidence" value="ECO:0007669"/>
    <property type="project" value="InterPro"/>
</dbReference>
<dbReference type="Pfam" id="PF02272">
    <property type="entry name" value="DHHA1"/>
    <property type="match status" value="1"/>
</dbReference>
<dbReference type="AlphaFoldDB" id="A0A7S8C1S6"/>
<keyword evidence="6" id="KW-0175">Coiled coil</keyword>
<evidence type="ECO:0000256" key="5">
    <source>
        <dbReference type="ARBA" id="ARBA00022839"/>
    </source>
</evidence>
<sequence length="602" mass="62913">MAEAAAVSEERCFLGVSQSVSGRSWRARLSANRAAEAIAERYELPEILARVLAGRGVPLDDVTGYLNPTLRALMPKPGDLADMEEGADRIAHAVMTGEQIAIIGDYDVDGVTSSALLDRFFRAAGHRALIHIPDRLEEGYGPGREAIARLAGEGARLLITVDCGIAAHGPLAHAAELGLDVVVVDHHQADAELPEARAVVNPNRQDDLSGLGYLAAVGVTLILVAAVAKRLRDAGHYGKDRAVPDLLQWLDLVALGTVCDVVPLIGLNRAYATQGFKVMARRVNPGLAALADVARLRRRPDPYAAGFVLGPRINAAGRLGQSALGLKLLTTEDAGEAAMIAQELERLNKERQEIEIAAFEAAAMDAEAQLEADPARALILVAGEGWHVGVLGLIASRLKERFDRPAIAIGYGAAGGFATGSGRSVHGVDLGGAVRAAHEAGILEKGGGHAMAAGLTVDVSRIEALGDFLNEKIAAEASAALAGPSLTLDGALTASGATTELLELLERAGPYGAGNPAPVFAFPAHRVRYADLAGKDHVRCKIAAGDGQTIKAIAFRALSTPLGEMLLSVRDRPVHVAGRLVIDDWGGARAPQLLIDDAALVS</sequence>
<evidence type="ECO:0000313" key="11">
    <source>
        <dbReference type="Proteomes" id="UP000593594"/>
    </source>
</evidence>
<dbReference type="SUPFAM" id="SSF64182">
    <property type="entry name" value="DHH phosphoesterases"/>
    <property type="match status" value="1"/>
</dbReference>